<evidence type="ECO:0000313" key="2">
    <source>
        <dbReference type="EMBL" id="ACR37299.1"/>
    </source>
</evidence>
<protein>
    <recommendedName>
        <fullName evidence="3">Secreted protein</fullName>
    </recommendedName>
</protein>
<sequence length="92" mass="9326">MSGIFIISLIKFGFSASCCCIWSNPGGADPNNPSLLAAAPVVPRLCNKPPNPVAGELAGAAVVGSWLAAGAVDVGDSTAPRTMWIVWSVSTP</sequence>
<evidence type="ECO:0000256" key="1">
    <source>
        <dbReference type="SAM" id="SignalP"/>
    </source>
</evidence>
<keyword evidence="1" id="KW-0732">Signal</keyword>
<feature type="chain" id="PRO_5011999901" description="Secreted protein" evidence="1">
    <location>
        <begin position="16"/>
        <end position="92"/>
    </location>
</feature>
<proteinExistence type="evidence at transcript level"/>
<feature type="signal peptide" evidence="1">
    <location>
        <begin position="1"/>
        <end position="15"/>
    </location>
</feature>
<name>C4J7Z9_MAIZE</name>
<accession>C4J7Z9</accession>
<dbReference type="AlphaFoldDB" id="C4J7Z9"/>
<reference evidence="2" key="1">
    <citation type="journal article" date="2009" name="PLoS Genet.">
        <title>Sequencing, mapping, and analysis of 27,455 maize full-length cDNAs.</title>
        <authorList>
            <person name="Soderlund C."/>
            <person name="Descour A."/>
            <person name="Kudrna D."/>
            <person name="Bomhoff M."/>
            <person name="Boyd L."/>
            <person name="Currie J."/>
            <person name="Angelova A."/>
            <person name="Collura K."/>
            <person name="Wissotski M."/>
            <person name="Ashley E."/>
            <person name="Morrow D."/>
            <person name="Fernandes J."/>
            <person name="Walbot V."/>
            <person name="Yu Y."/>
        </authorList>
    </citation>
    <scope>NUCLEOTIDE SEQUENCE</scope>
    <source>
        <strain evidence="2">B73</strain>
    </source>
</reference>
<organism evidence="2">
    <name type="scientific">Zea mays</name>
    <name type="common">Maize</name>
    <dbReference type="NCBI Taxonomy" id="4577"/>
    <lineage>
        <taxon>Eukaryota</taxon>
        <taxon>Viridiplantae</taxon>
        <taxon>Streptophyta</taxon>
        <taxon>Embryophyta</taxon>
        <taxon>Tracheophyta</taxon>
        <taxon>Spermatophyta</taxon>
        <taxon>Magnoliopsida</taxon>
        <taxon>Liliopsida</taxon>
        <taxon>Poales</taxon>
        <taxon>Poaceae</taxon>
        <taxon>PACMAD clade</taxon>
        <taxon>Panicoideae</taxon>
        <taxon>Andropogonodae</taxon>
        <taxon>Andropogoneae</taxon>
        <taxon>Tripsacinae</taxon>
        <taxon>Zea</taxon>
    </lineage>
</organism>
<dbReference type="EMBL" id="BT086946">
    <property type="protein sequence ID" value="ACR37299.1"/>
    <property type="molecule type" value="mRNA"/>
</dbReference>
<evidence type="ECO:0008006" key="3">
    <source>
        <dbReference type="Google" id="ProtNLM"/>
    </source>
</evidence>